<evidence type="ECO:0008006" key="2">
    <source>
        <dbReference type="Google" id="ProtNLM"/>
    </source>
</evidence>
<reference evidence="1" key="1">
    <citation type="journal article" date="2007" name="Appl. Environ. Microbiol.">
        <title>Sequence characterization and comparative analysis of three plasmids isolated from environmental Vibrio spp.</title>
        <authorList>
            <person name="Hazen T.H."/>
            <person name="Wu D."/>
            <person name="Eisen J.A."/>
            <person name="Sobecky P.A."/>
        </authorList>
    </citation>
    <scope>NUCLEOTIDE SEQUENCE [LARGE SCALE GENOMIC DNA]</scope>
    <source>
        <strain evidence="1">23023</strain>
        <plasmid evidence="1">p23023</plasmid>
    </source>
</reference>
<dbReference type="RefSeq" id="WP_012219818.1">
    <property type="nucleotide sequence ID" value="NC_010112.1"/>
</dbReference>
<accession>A9M4N4</accession>
<dbReference type="EMBL" id="CP000755">
    <property type="protein sequence ID" value="ABX77006.1"/>
    <property type="molecule type" value="Genomic_DNA"/>
</dbReference>
<dbReference type="AlphaFoldDB" id="A9M4N4"/>
<evidence type="ECO:0000313" key="1">
    <source>
        <dbReference type="EMBL" id="ABX77006.1"/>
    </source>
</evidence>
<protein>
    <recommendedName>
        <fullName evidence="2">CobQ/CobB/MinD/ParA nucleotide binding domain-containing protein</fullName>
    </recommendedName>
</protein>
<keyword evidence="1" id="KW-0614">Plasmid</keyword>
<dbReference type="Gene3D" id="3.40.50.300">
    <property type="entry name" value="P-loop containing nucleotide triphosphate hydrolases"/>
    <property type="match status" value="1"/>
</dbReference>
<name>A9M4N4_9VIBR</name>
<organism evidence="1">
    <name type="scientific">Vibrio sp. 23023</name>
    <dbReference type="NCBI Taxonomy" id="452803"/>
    <lineage>
        <taxon>Bacteria</taxon>
        <taxon>Pseudomonadati</taxon>
        <taxon>Pseudomonadota</taxon>
        <taxon>Gammaproteobacteria</taxon>
        <taxon>Vibrionales</taxon>
        <taxon>Vibrionaceae</taxon>
        <taxon>Vibrio</taxon>
    </lineage>
</organism>
<geneLocation type="plasmid" evidence="1">
    <name>p23023</name>
</geneLocation>
<proteinExistence type="predicted"/>
<sequence>MTIHVALISGKGGSNKSTLCKCLHKTLRQNDINVWGDDNDPQQHFMNYLNKNAIEPNQKDVMIYDTLGAWTSVNRDFIKALQNHQHVIIIPVGESDDGCNDEYLEAIKMLERIKELDGVFNVYVLYSSLHHAAKRPTKDDETFNKLGAKVINTFIPRLNKYKYQKILKDKKLNEVLKEVGVL</sequence>
<dbReference type="SUPFAM" id="SSF52540">
    <property type="entry name" value="P-loop containing nucleoside triphosphate hydrolases"/>
    <property type="match status" value="1"/>
</dbReference>
<gene>
    <name evidence="1" type="ORF">BMSA_0016</name>
</gene>
<dbReference type="InterPro" id="IPR027417">
    <property type="entry name" value="P-loop_NTPase"/>
</dbReference>